<sequence>MVLNHFKFQAWSEFKAKFRRRVSAYVVDWTKELNPRSNDRTPGLGFSAVEPKDWPSKFYEVYDNGLKDLTWRWFGLNTTSIFFFATLYHLYLLDYISSVSSFSVDNNYLRLSDPPPSPLPPPKITTITISSPPPPPKIAITISSKKPNNLGRFPLLFMQGSSIFRSGLCSSASSQRELAGDCHEDIVLFVKGVNNRQGINREPNEFNCIFSYEGNKVIRTKVTSSIQEVFRCNHPDPTVMEGEGVSISLEILLPVPMVVPFVAYYNAPRKLTTNKKSEKARLCACTMVYNVGKFLKEWVLYHFQH</sequence>
<evidence type="ECO:0000256" key="2">
    <source>
        <dbReference type="ARBA" id="ARBA00022692"/>
    </source>
</evidence>
<dbReference type="GO" id="GO:0016020">
    <property type="term" value="C:membrane"/>
    <property type="evidence" value="ECO:0007669"/>
    <property type="project" value="UniProtKB-SubCell"/>
</dbReference>
<gene>
    <name evidence="4" type="ORF">H5410_063367</name>
</gene>
<keyword evidence="3" id="KW-0472">Membrane</keyword>
<dbReference type="Proteomes" id="UP000824120">
    <property type="component" value="Chromosome 12"/>
</dbReference>
<keyword evidence="2" id="KW-0812">Transmembrane</keyword>
<dbReference type="AlphaFoldDB" id="A0A9J5WD29"/>
<evidence type="ECO:0000256" key="1">
    <source>
        <dbReference type="ARBA" id="ARBA00004167"/>
    </source>
</evidence>
<dbReference type="PANTHER" id="PTHR21461:SF60">
    <property type="entry name" value="GLYCOSYLTRANSFERASE FAMILY 92 PROTEIN"/>
    <property type="match status" value="1"/>
</dbReference>
<dbReference type="OrthoDB" id="2526284at2759"/>
<comment type="subcellular location">
    <subcellularLocation>
        <location evidence="1">Membrane</location>
        <topology evidence="1">Single-pass membrane protein</topology>
    </subcellularLocation>
</comment>
<protein>
    <submittedName>
        <fullName evidence="4">Uncharacterized protein</fullName>
    </submittedName>
</protein>
<dbReference type="PANTHER" id="PTHR21461">
    <property type="entry name" value="GLYCOSYLTRANSFERASE FAMILY 92 PROTEIN"/>
    <property type="match status" value="1"/>
</dbReference>
<organism evidence="4 5">
    <name type="scientific">Solanum commersonii</name>
    <name type="common">Commerson's wild potato</name>
    <name type="synonym">Commerson's nightshade</name>
    <dbReference type="NCBI Taxonomy" id="4109"/>
    <lineage>
        <taxon>Eukaryota</taxon>
        <taxon>Viridiplantae</taxon>
        <taxon>Streptophyta</taxon>
        <taxon>Embryophyta</taxon>
        <taxon>Tracheophyta</taxon>
        <taxon>Spermatophyta</taxon>
        <taxon>Magnoliopsida</taxon>
        <taxon>eudicotyledons</taxon>
        <taxon>Gunneridae</taxon>
        <taxon>Pentapetalae</taxon>
        <taxon>asterids</taxon>
        <taxon>lamiids</taxon>
        <taxon>Solanales</taxon>
        <taxon>Solanaceae</taxon>
        <taxon>Solanoideae</taxon>
        <taxon>Solaneae</taxon>
        <taxon>Solanum</taxon>
    </lineage>
</organism>
<dbReference type="EMBL" id="JACXVP010000012">
    <property type="protein sequence ID" value="KAG5573601.1"/>
    <property type="molecule type" value="Genomic_DNA"/>
</dbReference>
<name>A0A9J5WD29_SOLCO</name>
<dbReference type="GO" id="GO:0005737">
    <property type="term" value="C:cytoplasm"/>
    <property type="evidence" value="ECO:0007669"/>
    <property type="project" value="TreeGrafter"/>
</dbReference>
<reference evidence="4 5" key="1">
    <citation type="submission" date="2020-09" db="EMBL/GenBank/DDBJ databases">
        <title>De no assembly of potato wild relative species, Solanum commersonii.</title>
        <authorList>
            <person name="Cho K."/>
        </authorList>
    </citation>
    <scope>NUCLEOTIDE SEQUENCE [LARGE SCALE GENOMIC DNA]</scope>
    <source>
        <strain evidence="4">LZ3.2</strain>
        <tissue evidence="4">Leaf</tissue>
    </source>
</reference>
<evidence type="ECO:0000313" key="4">
    <source>
        <dbReference type="EMBL" id="KAG5573601.1"/>
    </source>
</evidence>
<accession>A0A9J5WD29</accession>
<keyword evidence="5" id="KW-1185">Reference proteome</keyword>
<evidence type="ECO:0000256" key="3">
    <source>
        <dbReference type="ARBA" id="ARBA00022989"/>
    </source>
</evidence>
<evidence type="ECO:0000313" key="5">
    <source>
        <dbReference type="Proteomes" id="UP000824120"/>
    </source>
</evidence>
<keyword evidence="3" id="KW-1133">Transmembrane helix</keyword>
<comment type="caution">
    <text evidence="4">The sequence shown here is derived from an EMBL/GenBank/DDBJ whole genome shotgun (WGS) entry which is preliminary data.</text>
</comment>
<proteinExistence type="predicted"/>
<dbReference type="GO" id="GO:0016757">
    <property type="term" value="F:glycosyltransferase activity"/>
    <property type="evidence" value="ECO:0007669"/>
    <property type="project" value="TreeGrafter"/>
</dbReference>